<dbReference type="InterPro" id="IPR012338">
    <property type="entry name" value="Beta-lactam/transpept-like"/>
</dbReference>
<evidence type="ECO:0000313" key="2">
    <source>
        <dbReference type="EMBL" id="GAA4459546.1"/>
    </source>
</evidence>
<proteinExistence type="predicted"/>
<feature type="domain" description="Beta-lactamase-related" evidence="1">
    <location>
        <begin position="45"/>
        <end position="395"/>
    </location>
</feature>
<organism evidence="2 3">
    <name type="scientific">Novipirellula rosea</name>
    <dbReference type="NCBI Taxonomy" id="1031540"/>
    <lineage>
        <taxon>Bacteria</taxon>
        <taxon>Pseudomonadati</taxon>
        <taxon>Planctomycetota</taxon>
        <taxon>Planctomycetia</taxon>
        <taxon>Pirellulales</taxon>
        <taxon>Pirellulaceae</taxon>
        <taxon>Novipirellula</taxon>
    </lineage>
</organism>
<gene>
    <name evidence="2" type="ORF">GCM10023156_39260</name>
</gene>
<comment type="caution">
    <text evidence="2">The sequence shown here is derived from an EMBL/GenBank/DDBJ whole genome shotgun (WGS) entry which is preliminary data.</text>
</comment>
<reference evidence="3" key="1">
    <citation type="journal article" date="2019" name="Int. J. Syst. Evol. Microbiol.">
        <title>The Global Catalogue of Microorganisms (GCM) 10K type strain sequencing project: providing services to taxonomists for standard genome sequencing and annotation.</title>
        <authorList>
            <consortium name="The Broad Institute Genomics Platform"/>
            <consortium name="The Broad Institute Genome Sequencing Center for Infectious Disease"/>
            <person name="Wu L."/>
            <person name="Ma J."/>
        </authorList>
    </citation>
    <scope>NUCLEOTIDE SEQUENCE [LARGE SCALE GENOMIC DNA]</scope>
    <source>
        <strain evidence="3">JCM 17759</strain>
    </source>
</reference>
<evidence type="ECO:0000259" key="1">
    <source>
        <dbReference type="Pfam" id="PF00144"/>
    </source>
</evidence>
<dbReference type="Proteomes" id="UP001500840">
    <property type="component" value="Unassembled WGS sequence"/>
</dbReference>
<protein>
    <recommendedName>
        <fullName evidence="1">Beta-lactamase-related domain-containing protein</fullName>
    </recommendedName>
</protein>
<dbReference type="InterPro" id="IPR001466">
    <property type="entry name" value="Beta-lactam-related"/>
</dbReference>
<dbReference type="Gene3D" id="3.40.710.10">
    <property type="entry name" value="DD-peptidase/beta-lactamase superfamily"/>
    <property type="match status" value="1"/>
</dbReference>
<dbReference type="InterPro" id="IPR050491">
    <property type="entry name" value="AmpC-like"/>
</dbReference>
<dbReference type="Pfam" id="PF00144">
    <property type="entry name" value="Beta-lactamase"/>
    <property type="match status" value="1"/>
</dbReference>
<accession>A0ABP8N186</accession>
<dbReference type="SUPFAM" id="SSF56601">
    <property type="entry name" value="beta-lactamase/transpeptidase-like"/>
    <property type="match status" value="1"/>
</dbReference>
<dbReference type="EMBL" id="BAABGA010000048">
    <property type="protein sequence ID" value="GAA4459546.1"/>
    <property type="molecule type" value="Genomic_DNA"/>
</dbReference>
<evidence type="ECO:0000313" key="3">
    <source>
        <dbReference type="Proteomes" id="UP001500840"/>
    </source>
</evidence>
<keyword evidence="3" id="KW-1185">Reference proteome</keyword>
<dbReference type="PANTHER" id="PTHR46825">
    <property type="entry name" value="D-ALANYL-D-ALANINE-CARBOXYPEPTIDASE/ENDOPEPTIDASE AMPH"/>
    <property type="match status" value="1"/>
</dbReference>
<name>A0ABP8N186_9BACT</name>
<sequence length="431" mass="47366">MASVLLYLPCTNAAEPLSRPNDTIPVSPDPSSDPTIAKEIASVLDPLVEQFANNRDAVGTAVAVSRNGKLIYARAIGYRDLSTADLAEPTTLFSIASVSKPITAIAVVKLVQDRKLGLDDRFIDVLELDPSANGNEEFDARIRAVTIRHLLNHTGGWDRNASYDPLGTSNRVRVCEHLNIAHEQLHPNHIVQYMLTKPLDFDAGTKHAYSNFGYCILGRVIEKVTGKTYEDYVTNEVLRPLGIQQMRLRADEPYDNEATAYTHTKENGEPIRGSFVECDHRSWPNKVVESHGGWLASAVDLSRLLAAFDSPTRMRILSPNAIKAMFSPPTGLPLVRDDGSPKPNFYGFGWDIWPAQNGFTAAHGGGACGMSAYISRSSSGFNWVVLTSTDAGFPTNTTSTALIRDGDQALAKVRINSRFDLFRIRYKADTQ</sequence>
<dbReference type="PANTHER" id="PTHR46825:SF9">
    <property type="entry name" value="BETA-LACTAMASE-RELATED DOMAIN-CONTAINING PROTEIN"/>
    <property type="match status" value="1"/>
</dbReference>